<comment type="caution">
    <text evidence="2">The sequence shown here is derived from an EMBL/GenBank/DDBJ whole genome shotgun (WGS) entry which is preliminary data.</text>
</comment>
<feature type="signal peptide" evidence="1">
    <location>
        <begin position="1"/>
        <end position="19"/>
    </location>
</feature>
<proteinExistence type="predicted"/>
<dbReference type="AlphaFoldDB" id="A0A9D4FU09"/>
<evidence type="ECO:0000313" key="2">
    <source>
        <dbReference type="EMBL" id="KAH3805359.1"/>
    </source>
</evidence>
<protein>
    <submittedName>
        <fullName evidence="2">Uncharacterized protein</fullName>
    </submittedName>
</protein>
<dbReference type="Proteomes" id="UP000828390">
    <property type="component" value="Unassembled WGS sequence"/>
</dbReference>
<sequence>MQLQKKCVFVLLNVIVASCAREPSSPICSRYDYEERLLERVLTHELALETTLSDIMKTNAQVVDALKQLKDGKAKVESTLEVMEKKQIEMESRLIDFINNASNNMNSTLAAYVGAMATAATAIKEKCNSDGAAIRKRSPHPQRLWRSTKVKVLILQLESSQPPSLECICSVFSIVFIKRKMRALKSFTKARHYSDQLTMVEVRMGHVQLCRYQYRLQWGIRYGFAPH</sequence>
<gene>
    <name evidence="2" type="ORF">DPMN_133662</name>
</gene>
<evidence type="ECO:0000256" key="1">
    <source>
        <dbReference type="SAM" id="SignalP"/>
    </source>
</evidence>
<accession>A0A9D4FU09</accession>
<keyword evidence="3" id="KW-1185">Reference proteome</keyword>
<keyword evidence="1" id="KW-0732">Signal</keyword>
<reference evidence="2" key="2">
    <citation type="submission" date="2020-11" db="EMBL/GenBank/DDBJ databases">
        <authorList>
            <person name="McCartney M.A."/>
            <person name="Auch B."/>
            <person name="Kono T."/>
            <person name="Mallez S."/>
            <person name="Becker A."/>
            <person name="Gohl D.M."/>
            <person name="Silverstein K.A.T."/>
            <person name="Koren S."/>
            <person name="Bechman K.B."/>
            <person name="Herman A."/>
            <person name="Abrahante J.E."/>
            <person name="Garbe J."/>
        </authorList>
    </citation>
    <scope>NUCLEOTIDE SEQUENCE</scope>
    <source>
        <strain evidence="2">Duluth1</strain>
        <tissue evidence="2">Whole animal</tissue>
    </source>
</reference>
<feature type="chain" id="PRO_5039306592" evidence="1">
    <location>
        <begin position="20"/>
        <end position="227"/>
    </location>
</feature>
<evidence type="ECO:0000313" key="3">
    <source>
        <dbReference type="Proteomes" id="UP000828390"/>
    </source>
</evidence>
<dbReference type="EMBL" id="JAIWYP010000006">
    <property type="protein sequence ID" value="KAH3805359.1"/>
    <property type="molecule type" value="Genomic_DNA"/>
</dbReference>
<reference evidence="2" key="1">
    <citation type="journal article" date="2019" name="bioRxiv">
        <title>The Genome of the Zebra Mussel, Dreissena polymorpha: A Resource for Invasive Species Research.</title>
        <authorList>
            <person name="McCartney M.A."/>
            <person name="Auch B."/>
            <person name="Kono T."/>
            <person name="Mallez S."/>
            <person name="Zhang Y."/>
            <person name="Obille A."/>
            <person name="Becker A."/>
            <person name="Abrahante J.E."/>
            <person name="Garbe J."/>
            <person name="Badalamenti J.P."/>
            <person name="Herman A."/>
            <person name="Mangelson H."/>
            <person name="Liachko I."/>
            <person name="Sullivan S."/>
            <person name="Sone E.D."/>
            <person name="Koren S."/>
            <person name="Silverstein K.A.T."/>
            <person name="Beckman K.B."/>
            <person name="Gohl D.M."/>
        </authorList>
    </citation>
    <scope>NUCLEOTIDE SEQUENCE</scope>
    <source>
        <strain evidence="2">Duluth1</strain>
        <tissue evidence="2">Whole animal</tissue>
    </source>
</reference>
<name>A0A9D4FU09_DREPO</name>
<dbReference type="PROSITE" id="PS51257">
    <property type="entry name" value="PROKAR_LIPOPROTEIN"/>
    <property type="match status" value="1"/>
</dbReference>
<organism evidence="2 3">
    <name type="scientific">Dreissena polymorpha</name>
    <name type="common">Zebra mussel</name>
    <name type="synonym">Mytilus polymorpha</name>
    <dbReference type="NCBI Taxonomy" id="45954"/>
    <lineage>
        <taxon>Eukaryota</taxon>
        <taxon>Metazoa</taxon>
        <taxon>Spiralia</taxon>
        <taxon>Lophotrochozoa</taxon>
        <taxon>Mollusca</taxon>
        <taxon>Bivalvia</taxon>
        <taxon>Autobranchia</taxon>
        <taxon>Heteroconchia</taxon>
        <taxon>Euheterodonta</taxon>
        <taxon>Imparidentia</taxon>
        <taxon>Neoheterodontei</taxon>
        <taxon>Myida</taxon>
        <taxon>Dreissenoidea</taxon>
        <taxon>Dreissenidae</taxon>
        <taxon>Dreissena</taxon>
    </lineage>
</organism>